<reference evidence="4 5" key="1">
    <citation type="journal article" date="2010" name="ChemBioChem">
        <title>Cloning and characterization of the biosynthetic gene cluster of 16-membered macrolide antibiotic FD-891: involvement of a dual functional cytochrome P450 monooxygenase catalyzing epoxidation and hydroxylation.</title>
        <authorList>
            <person name="Kudo F."/>
            <person name="Motegi A."/>
            <person name="Mizoue K."/>
            <person name="Eguchi T."/>
        </authorList>
    </citation>
    <scope>NUCLEOTIDE SEQUENCE [LARGE SCALE GENOMIC DNA]</scope>
    <source>
        <strain evidence="4 5">A-8890</strain>
    </source>
</reference>
<keyword evidence="5" id="KW-1185">Reference proteome</keyword>
<feature type="transmembrane region" description="Helical" evidence="2">
    <location>
        <begin position="101"/>
        <end position="124"/>
    </location>
</feature>
<proteinExistence type="predicted"/>
<keyword evidence="2" id="KW-0812">Transmembrane</keyword>
<dbReference type="Proteomes" id="UP001321542">
    <property type="component" value="Chromosome"/>
</dbReference>
<dbReference type="InterPro" id="IPR036366">
    <property type="entry name" value="PGBDSf"/>
</dbReference>
<dbReference type="InterPro" id="IPR036365">
    <property type="entry name" value="PGBD-like_sf"/>
</dbReference>
<dbReference type="Gene3D" id="1.10.101.10">
    <property type="entry name" value="PGBD-like superfamily/PGBD"/>
    <property type="match status" value="1"/>
</dbReference>
<protein>
    <recommendedName>
        <fullName evidence="3">Peptidoglycan binding-like domain-containing protein</fullName>
    </recommendedName>
</protein>
<reference evidence="4 5" key="2">
    <citation type="journal article" date="2023" name="ChemBioChem">
        <title>Acyltransferase Domain Exchange between Two Independent Type I Polyketide Synthases in the Same Producer Strain of Macrolide Antibiotics.</title>
        <authorList>
            <person name="Kudo F."/>
            <person name="Kishikawa K."/>
            <person name="Tsuboi K."/>
            <person name="Kido T."/>
            <person name="Usui T."/>
            <person name="Hashimoto J."/>
            <person name="Shin-Ya K."/>
            <person name="Miyanaga A."/>
            <person name="Eguchi T."/>
        </authorList>
    </citation>
    <scope>NUCLEOTIDE SEQUENCE [LARGE SCALE GENOMIC DNA]</scope>
    <source>
        <strain evidence="4 5">A-8890</strain>
    </source>
</reference>
<dbReference type="InterPro" id="IPR002477">
    <property type="entry name" value="Peptidoglycan-bd-like"/>
</dbReference>
<dbReference type="EMBL" id="AP018448">
    <property type="protein sequence ID" value="BBC36805.1"/>
    <property type="molecule type" value="Genomic_DNA"/>
</dbReference>
<feature type="region of interest" description="Disordered" evidence="1">
    <location>
        <begin position="284"/>
        <end position="304"/>
    </location>
</feature>
<keyword evidence="2" id="KW-1133">Transmembrane helix</keyword>
<dbReference type="Pfam" id="PF01471">
    <property type="entry name" value="PG_binding_1"/>
    <property type="match status" value="1"/>
</dbReference>
<evidence type="ECO:0000259" key="3">
    <source>
        <dbReference type="Pfam" id="PF01471"/>
    </source>
</evidence>
<accession>A0ABM7FKK1</accession>
<feature type="compositionally biased region" description="Basic and acidic residues" evidence="1">
    <location>
        <begin position="126"/>
        <end position="138"/>
    </location>
</feature>
<organism evidence="4 5">
    <name type="scientific">Streptomyces graminofaciens</name>
    <dbReference type="NCBI Taxonomy" id="68212"/>
    <lineage>
        <taxon>Bacteria</taxon>
        <taxon>Bacillati</taxon>
        <taxon>Actinomycetota</taxon>
        <taxon>Actinomycetes</taxon>
        <taxon>Kitasatosporales</taxon>
        <taxon>Streptomycetaceae</taxon>
        <taxon>Streptomyces</taxon>
    </lineage>
</organism>
<evidence type="ECO:0000313" key="4">
    <source>
        <dbReference type="EMBL" id="BBC36805.1"/>
    </source>
</evidence>
<sequence>MADAHLETRTAEAAAAEDFDPLRIRPYVELEDGEGPSDLEHGRRRGRAGGTIPQGPEDVPTMAIPVTPPAPEPYGHAGPFGLSDPSARSPRRRRRRRPGMIVALAGAAAGVIAVAGIASGLFSYDTPERDSALPDDLRASAPDNSADGDSSPVDPTGGGSSGGGSYDTPGSGAARSTRPSPTPTSADSPSPSSSPSASPSPTATADPSASDAASAGPDVGAADKQRGTVVVLRLGDDDPEVVELQLRLNELGFYDGDIDENYDSRVEQAVIDYQVARGITEDMEEPGVYGPMTRTLLESETKEP</sequence>
<feature type="compositionally biased region" description="Gly residues" evidence="1">
    <location>
        <begin position="156"/>
        <end position="165"/>
    </location>
</feature>
<feature type="region of interest" description="Disordered" evidence="1">
    <location>
        <begin position="124"/>
        <end position="224"/>
    </location>
</feature>
<gene>
    <name evidence="4" type="ORF">SGFS_080990</name>
</gene>
<feature type="region of interest" description="Disordered" evidence="1">
    <location>
        <begin position="1"/>
        <end position="96"/>
    </location>
</feature>
<evidence type="ECO:0000313" key="5">
    <source>
        <dbReference type="Proteomes" id="UP001321542"/>
    </source>
</evidence>
<feature type="compositionally biased region" description="Low complexity" evidence="1">
    <location>
        <begin position="166"/>
        <end position="220"/>
    </location>
</feature>
<evidence type="ECO:0000256" key="1">
    <source>
        <dbReference type="SAM" id="MobiDB-lite"/>
    </source>
</evidence>
<name>A0ABM7FKK1_9ACTN</name>
<feature type="domain" description="Peptidoglycan binding-like" evidence="3">
    <location>
        <begin position="238"/>
        <end position="297"/>
    </location>
</feature>
<keyword evidence="2" id="KW-0472">Membrane</keyword>
<dbReference type="SUPFAM" id="SSF47090">
    <property type="entry name" value="PGBD-like"/>
    <property type="match status" value="1"/>
</dbReference>
<feature type="compositionally biased region" description="Basic and acidic residues" evidence="1">
    <location>
        <begin position="1"/>
        <end position="10"/>
    </location>
</feature>
<evidence type="ECO:0000256" key="2">
    <source>
        <dbReference type="SAM" id="Phobius"/>
    </source>
</evidence>